<feature type="chain" id="PRO_5042139254" evidence="2">
    <location>
        <begin position="17"/>
        <end position="130"/>
    </location>
</feature>
<protein>
    <submittedName>
        <fullName evidence="3">Uncharacterized protein</fullName>
    </submittedName>
</protein>
<name>A0AAD9RGP5_9HYME</name>
<evidence type="ECO:0000256" key="2">
    <source>
        <dbReference type="SAM" id="SignalP"/>
    </source>
</evidence>
<evidence type="ECO:0000313" key="3">
    <source>
        <dbReference type="EMBL" id="KAK2579386.1"/>
    </source>
</evidence>
<keyword evidence="2" id="KW-0732">Signal</keyword>
<reference evidence="3" key="2">
    <citation type="journal article" date="2023" name="Commun. Biol.">
        <title>Intrasexual cuticular hydrocarbon dimorphism in a wasp sheds light on hydrocarbon biosynthesis genes in Hymenoptera.</title>
        <authorList>
            <person name="Moris V.C."/>
            <person name="Podsiadlowski L."/>
            <person name="Martin S."/>
            <person name="Oeyen J.P."/>
            <person name="Donath A."/>
            <person name="Petersen M."/>
            <person name="Wilbrandt J."/>
            <person name="Misof B."/>
            <person name="Liedtke D."/>
            <person name="Thamm M."/>
            <person name="Scheiner R."/>
            <person name="Schmitt T."/>
            <person name="Niehuis O."/>
        </authorList>
    </citation>
    <scope>NUCLEOTIDE SEQUENCE</scope>
    <source>
        <strain evidence="3">GBR_01_08_01A</strain>
    </source>
</reference>
<proteinExistence type="predicted"/>
<evidence type="ECO:0000256" key="1">
    <source>
        <dbReference type="SAM" id="MobiDB-lite"/>
    </source>
</evidence>
<dbReference type="Proteomes" id="UP001258017">
    <property type="component" value="Unassembled WGS sequence"/>
</dbReference>
<feature type="compositionally biased region" description="Basic residues" evidence="1">
    <location>
        <begin position="101"/>
        <end position="113"/>
    </location>
</feature>
<keyword evidence="4" id="KW-1185">Reference proteome</keyword>
<comment type="caution">
    <text evidence="3">The sequence shown here is derived from an EMBL/GenBank/DDBJ whole genome shotgun (WGS) entry which is preliminary data.</text>
</comment>
<evidence type="ECO:0000313" key="4">
    <source>
        <dbReference type="Proteomes" id="UP001258017"/>
    </source>
</evidence>
<feature type="signal peptide" evidence="2">
    <location>
        <begin position="1"/>
        <end position="16"/>
    </location>
</feature>
<feature type="region of interest" description="Disordered" evidence="1">
    <location>
        <begin position="101"/>
        <end position="130"/>
    </location>
</feature>
<gene>
    <name evidence="3" type="ORF">KPH14_003250</name>
</gene>
<organism evidence="3 4">
    <name type="scientific">Odynerus spinipes</name>
    <dbReference type="NCBI Taxonomy" id="1348599"/>
    <lineage>
        <taxon>Eukaryota</taxon>
        <taxon>Metazoa</taxon>
        <taxon>Ecdysozoa</taxon>
        <taxon>Arthropoda</taxon>
        <taxon>Hexapoda</taxon>
        <taxon>Insecta</taxon>
        <taxon>Pterygota</taxon>
        <taxon>Neoptera</taxon>
        <taxon>Endopterygota</taxon>
        <taxon>Hymenoptera</taxon>
        <taxon>Apocrita</taxon>
        <taxon>Aculeata</taxon>
        <taxon>Vespoidea</taxon>
        <taxon>Vespidae</taxon>
        <taxon>Eumeninae</taxon>
        <taxon>Odynerus</taxon>
    </lineage>
</organism>
<feature type="compositionally biased region" description="Basic residues" evidence="1">
    <location>
        <begin position="121"/>
        <end position="130"/>
    </location>
</feature>
<dbReference type="EMBL" id="JAIFRP010000090">
    <property type="protein sequence ID" value="KAK2579386.1"/>
    <property type="molecule type" value="Genomic_DNA"/>
</dbReference>
<reference evidence="3" key="1">
    <citation type="submission" date="2021-08" db="EMBL/GenBank/DDBJ databases">
        <authorList>
            <person name="Misof B."/>
            <person name="Oliver O."/>
            <person name="Podsiadlowski L."/>
            <person name="Donath A."/>
            <person name="Peters R."/>
            <person name="Mayer C."/>
            <person name="Rust J."/>
            <person name="Gunkel S."/>
            <person name="Lesny P."/>
            <person name="Martin S."/>
            <person name="Oeyen J.P."/>
            <person name="Petersen M."/>
            <person name="Panagiotis P."/>
            <person name="Wilbrandt J."/>
            <person name="Tanja T."/>
        </authorList>
    </citation>
    <scope>NUCLEOTIDE SEQUENCE</scope>
    <source>
        <strain evidence="3">GBR_01_08_01A</strain>
        <tissue evidence="3">Thorax + abdomen</tissue>
    </source>
</reference>
<accession>A0AAD9RGP5</accession>
<sequence>MLYLLLAFSLFDGSLFINDNTKRVSFHFVSPIIARGENQRHRCWAKEAMEAERLDKMQKIENEENAAVNDLALAIQNRNRERADQANNFFDSLINKYAKKAAKTSTKKATKRKSSSEKPMKSAKKTKRKT</sequence>
<dbReference type="AlphaFoldDB" id="A0AAD9RGP5"/>